<comment type="caution">
    <text evidence="1">The sequence shown here is derived from an EMBL/GenBank/DDBJ whole genome shotgun (WGS) entry which is preliminary data.</text>
</comment>
<accession>A0ABY2RAA2</accession>
<proteinExistence type="predicted"/>
<dbReference type="EMBL" id="SDLV01000015">
    <property type="protein sequence ID" value="THV61887.1"/>
    <property type="molecule type" value="Genomic_DNA"/>
</dbReference>
<evidence type="ECO:0008006" key="3">
    <source>
        <dbReference type="Google" id="ProtNLM"/>
    </source>
</evidence>
<evidence type="ECO:0000313" key="1">
    <source>
        <dbReference type="EMBL" id="THV61887.1"/>
    </source>
</evidence>
<dbReference type="PROSITE" id="PS51257">
    <property type="entry name" value="PROKAR_LIPOPROTEIN"/>
    <property type="match status" value="1"/>
</dbReference>
<name>A0ABY2RAA2_9FLAO</name>
<evidence type="ECO:0000313" key="2">
    <source>
        <dbReference type="Proteomes" id="UP000306038"/>
    </source>
</evidence>
<protein>
    <recommendedName>
        <fullName evidence="3">Lipoprotein</fullName>
    </recommendedName>
</protein>
<dbReference type="Proteomes" id="UP000306038">
    <property type="component" value="Unassembled WGS sequence"/>
</dbReference>
<gene>
    <name evidence="1" type="ORF">EK417_08230</name>
</gene>
<keyword evidence="2" id="KW-1185">Reference proteome</keyword>
<sequence>MMKNFLISLSLIFLSYSCEQKKEQKSITAINKTELNKTDSLISHNENESSTVVTDNNFKKNNIDFWKGEYYFEASNRDEAKTVFNITINSLEDISIDVTEEGTTNKYSKLNAEEVNHQKIKIKYDDSSDEMGIIYIEKSDDNYFISGNPIYFINPGNNEMPLQKLK</sequence>
<dbReference type="RefSeq" id="WP_136521873.1">
    <property type="nucleotide sequence ID" value="NZ_SDLV01000015.1"/>
</dbReference>
<reference evidence="1 2" key="1">
    <citation type="submission" date="2019-01" db="EMBL/GenBank/DDBJ databases">
        <authorList>
            <person name="B I."/>
            <person name="Ch S."/>
            <person name="Ch V.R."/>
        </authorList>
    </citation>
    <scope>NUCLEOTIDE SEQUENCE [LARGE SCALE GENOMIC DNA]</scope>
    <source>
        <strain evidence="1 2">JC507</strain>
    </source>
</reference>
<organism evidence="1 2">
    <name type="scientific">Chryseobacterium candidae</name>
    <dbReference type="NCBI Taxonomy" id="1978493"/>
    <lineage>
        <taxon>Bacteria</taxon>
        <taxon>Pseudomonadati</taxon>
        <taxon>Bacteroidota</taxon>
        <taxon>Flavobacteriia</taxon>
        <taxon>Flavobacteriales</taxon>
        <taxon>Weeksellaceae</taxon>
        <taxon>Chryseobacterium group</taxon>
        <taxon>Chryseobacterium</taxon>
    </lineage>
</organism>